<gene>
    <name evidence="2" type="ORF">ENW96_04585</name>
</gene>
<evidence type="ECO:0000313" key="2">
    <source>
        <dbReference type="EMBL" id="HGF33654.1"/>
    </source>
</evidence>
<accession>A0A7C3V4D4</accession>
<dbReference type="EMBL" id="DTMF01000123">
    <property type="protein sequence ID" value="HGF33654.1"/>
    <property type="molecule type" value="Genomic_DNA"/>
</dbReference>
<dbReference type="InterPro" id="IPR040561">
    <property type="entry name" value="LPD38"/>
</dbReference>
<proteinExistence type="predicted"/>
<organism evidence="2">
    <name type="scientific">Desulfobacca acetoxidans</name>
    <dbReference type="NCBI Taxonomy" id="60893"/>
    <lineage>
        <taxon>Bacteria</taxon>
        <taxon>Pseudomonadati</taxon>
        <taxon>Thermodesulfobacteriota</taxon>
        <taxon>Desulfobaccia</taxon>
        <taxon>Desulfobaccales</taxon>
        <taxon>Desulfobaccaceae</taxon>
        <taxon>Desulfobacca</taxon>
    </lineage>
</organism>
<dbReference type="AlphaFoldDB" id="A0A7C3V4D4"/>
<evidence type="ECO:0000259" key="1">
    <source>
        <dbReference type="Pfam" id="PF18857"/>
    </source>
</evidence>
<comment type="caution">
    <text evidence="2">The sequence shown here is derived from an EMBL/GenBank/DDBJ whole genome shotgun (WGS) entry which is preliminary data.</text>
</comment>
<protein>
    <recommendedName>
        <fullName evidence="1">Large polyvalent protein associated domain-containing protein</fullName>
    </recommendedName>
</protein>
<dbReference type="Pfam" id="PF18857">
    <property type="entry name" value="LPD38"/>
    <property type="match status" value="1"/>
</dbReference>
<feature type="domain" description="Large polyvalent protein associated" evidence="1">
    <location>
        <begin position="93"/>
        <end position="249"/>
    </location>
</feature>
<sequence>MTRFSIYKQAREAGLTHAEAIHETRRTTLDFSRAGGHPTVRYLNVIIPFWNAAIQGVDKLATELTGPNRAAVARRLAMLATVSVLLMLHARRDDRYKELDDWERNYFWHLPLGPDLPIIRLPKPFEVGILFGSVPERLVEAALTRSGKGVQSALAAAWEAAMPEFIPTIARPLVEAKANYDFFRGRPIEDVGQQRLPAGLRAKPWTTETAKSIGRLTDISPIQLEHFIRQWTGGLGANYFLPGIDLLLKKTGAIEDIAPPEREKIQQLWGGRAFFSQTPTGWRAKSVNDFLERHQEAQLADQGWKELWKQGKMAEVDKYLREHPEAMFAQVSRQALAEMTKLRQQRDQIYASKTLTPQEKKEKLDKLDSQVLAIARRANLFMDLDAAEKVGMPRRTTVPGKGGKALEPQQYYEVVAGATERAYRRLLPSLPRWEDLEPEERQQRIARAIREERNRPVDLSKLRFGSIWDRPTKAEREAGYEQFGGLKLPTPFLTGGRLRPLEAILSQ</sequence>
<reference evidence="2" key="1">
    <citation type="journal article" date="2020" name="mSystems">
        <title>Genome- and Community-Level Interaction Insights into Carbon Utilization and Element Cycling Functions of Hydrothermarchaeota in Hydrothermal Sediment.</title>
        <authorList>
            <person name="Zhou Z."/>
            <person name="Liu Y."/>
            <person name="Xu W."/>
            <person name="Pan J."/>
            <person name="Luo Z.H."/>
            <person name="Li M."/>
        </authorList>
    </citation>
    <scope>NUCLEOTIDE SEQUENCE [LARGE SCALE GENOMIC DNA]</scope>
    <source>
        <strain evidence="2">SpSt-897</strain>
    </source>
</reference>
<name>A0A7C3V4D4_9BACT</name>